<proteinExistence type="predicted"/>
<feature type="compositionally biased region" description="Basic and acidic residues" evidence="1">
    <location>
        <begin position="171"/>
        <end position="180"/>
    </location>
</feature>
<evidence type="ECO:0000256" key="1">
    <source>
        <dbReference type="SAM" id="MobiDB-lite"/>
    </source>
</evidence>
<dbReference type="Pfam" id="PF10545">
    <property type="entry name" value="MADF_DNA_bdg"/>
    <property type="match status" value="1"/>
</dbReference>
<name>A0A6S7GB20_PARCT</name>
<dbReference type="EMBL" id="CACRXK020000522">
    <property type="protein sequence ID" value="CAB3982610.1"/>
    <property type="molecule type" value="Genomic_DNA"/>
</dbReference>
<accession>A0A6S7GB20</accession>
<dbReference type="SMART" id="SM00595">
    <property type="entry name" value="MADF"/>
    <property type="match status" value="1"/>
</dbReference>
<keyword evidence="3" id="KW-1185">Reference proteome</keyword>
<comment type="caution">
    <text evidence="2">The sequence shown here is derived from an EMBL/GenBank/DDBJ whole genome shotgun (WGS) entry which is preliminary data.</text>
</comment>
<dbReference type="AlphaFoldDB" id="A0A6S7GB20"/>
<evidence type="ECO:0000313" key="3">
    <source>
        <dbReference type="Proteomes" id="UP001152795"/>
    </source>
</evidence>
<dbReference type="Proteomes" id="UP001152795">
    <property type="component" value="Unassembled WGS sequence"/>
</dbReference>
<feature type="compositionally biased region" description="Polar residues" evidence="1">
    <location>
        <begin position="182"/>
        <end position="214"/>
    </location>
</feature>
<reference evidence="2" key="1">
    <citation type="submission" date="2020-04" db="EMBL/GenBank/DDBJ databases">
        <authorList>
            <person name="Alioto T."/>
            <person name="Alioto T."/>
            <person name="Gomez Garrido J."/>
        </authorList>
    </citation>
    <scope>NUCLEOTIDE SEQUENCE</scope>
    <source>
        <strain evidence="2">A484AB</strain>
    </source>
</reference>
<organism evidence="2 3">
    <name type="scientific">Paramuricea clavata</name>
    <name type="common">Red gorgonian</name>
    <name type="synonym">Violescent sea-whip</name>
    <dbReference type="NCBI Taxonomy" id="317549"/>
    <lineage>
        <taxon>Eukaryota</taxon>
        <taxon>Metazoa</taxon>
        <taxon>Cnidaria</taxon>
        <taxon>Anthozoa</taxon>
        <taxon>Octocorallia</taxon>
        <taxon>Malacalcyonacea</taxon>
        <taxon>Plexauridae</taxon>
        <taxon>Paramuricea</taxon>
    </lineage>
</organism>
<dbReference type="OrthoDB" id="5978065at2759"/>
<dbReference type="PROSITE" id="PS51029">
    <property type="entry name" value="MADF"/>
    <property type="match status" value="1"/>
</dbReference>
<dbReference type="PANTHER" id="PTHR21505">
    <property type="entry name" value="MADF DOMAIN-CONTAINING PROTEIN-RELATED"/>
    <property type="match status" value="1"/>
</dbReference>
<gene>
    <name evidence="2" type="ORF">PACLA_8A000494</name>
</gene>
<sequence>MAESEDEICDDFYESLTQESLVETPQKKRDFAEIGEDDVSNKPTSSKKQKAEKSGGKSLAKSKKWTDKEIDKLLEMLEDRVCLWDVSSKEYHLRDKRAKAYKEMEEKLGVSAAEIKSKIVGLRAQLGREMVKVRARKSGMALSEVYESNWIYWDRLQFLTKVMEARKSKDNLVDQGDKHGNSPGSVETSVTADANSFPVPSQGQNSNKTPNYYSRKSKKNDLEMKRQELLSTCINVLKEPAPSQQAAPIQCPFSLYVAEKLSQFDRMTRMVAEKRISDVLFELEMKENSFQPFGQYHLQPRPADPTDSVGNMSSPYINHMLQNTNYR</sequence>
<dbReference type="PANTHER" id="PTHR21505:SF12">
    <property type="entry name" value="MADF DOMAIN-CONTAINING PROTEIN-RELATED"/>
    <property type="match status" value="1"/>
</dbReference>
<evidence type="ECO:0000313" key="2">
    <source>
        <dbReference type="EMBL" id="CAB3982610.1"/>
    </source>
</evidence>
<protein>
    <submittedName>
        <fullName evidence="2">Uncharacterized protein</fullName>
    </submittedName>
</protein>
<feature type="region of interest" description="Disordered" evidence="1">
    <location>
        <begin position="23"/>
        <end position="60"/>
    </location>
</feature>
<feature type="region of interest" description="Disordered" evidence="1">
    <location>
        <begin position="171"/>
        <end position="220"/>
    </location>
</feature>
<dbReference type="InterPro" id="IPR006578">
    <property type="entry name" value="MADF-dom"/>
</dbReference>